<name>A0AAN7TYC9_9MYCE</name>
<feature type="region of interest" description="Disordered" evidence="4">
    <location>
        <begin position="339"/>
        <end position="359"/>
    </location>
</feature>
<dbReference type="InterPro" id="IPR015943">
    <property type="entry name" value="WD40/YVTN_repeat-like_dom_sf"/>
</dbReference>
<dbReference type="PROSITE" id="PS50082">
    <property type="entry name" value="WD_REPEATS_2"/>
    <property type="match status" value="1"/>
</dbReference>
<dbReference type="SMART" id="SM00320">
    <property type="entry name" value="WD40"/>
    <property type="match status" value="5"/>
</dbReference>
<keyword evidence="1 3" id="KW-0853">WD repeat</keyword>
<evidence type="ECO:0000256" key="3">
    <source>
        <dbReference type="PROSITE-ProRule" id="PRU00221"/>
    </source>
</evidence>
<evidence type="ECO:0000256" key="4">
    <source>
        <dbReference type="SAM" id="MobiDB-lite"/>
    </source>
</evidence>
<gene>
    <name evidence="5" type="ORF">RB653_001343</name>
</gene>
<keyword evidence="2" id="KW-0677">Repeat</keyword>
<dbReference type="Proteomes" id="UP001344447">
    <property type="component" value="Unassembled WGS sequence"/>
</dbReference>
<organism evidence="5 6">
    <name type="scientific">Dictyostelium firmibasis</name>
    <dbReference type="NCBI Taxonomy" id="79012"/>
    <lineage>
        <taxon>Eukaryota</taxon>
        <taxon>Amoebozoa</taxon>
        <taxon>Evosea</taxon>
        <taxon>Eumycetozoa</taxon>
        <taxon>Dictyostelia</taxon>
        <taxon>Dictyosteliales</taxon>
        <taxon>Dictyosteliaceae</taxon>
        <taxon>Dictyostelium</taxon>
    </lineage>
</organism>
<evidence type="ECO:0000313" key="5">
    <source>
        <dbReference type="EMBL" id="KAK5581312.1"/>
    </source>
</evidence>
<dbReference type="InterPro" id="IPR001680">
    <property type="entry name" value="WD40_rpt"/>
</dbReference>
<proteinExistence type="predicted"/>
<feature type="repeat" description="WD" evidence="3">
    <location>
        <begin position="63"/>
        <end position="104"/>
    </location>
</feature>
<keyword evidence="6" id="KW-1185">Reference proteome</keyword>
<dbReference type="InterPro" id="IPR039328">
    <property type="entry name" value="WDR89"/>
</dbReference>
<evidence type="ECO:0008006" key="7">
    <source>
        <dbReference type="Google" id="ProtNLM"/>
    </source>
</evidence>
<dbReference type="EMBL" id="JAVFKY010000002">
    <property type="protein sequence ID" value="KAK5581312.1"/>
    <property type="molecule type" value="Genomic_DNA"/>
</dbReference>
<dbReference type="PANTHER" id="PTHR22889:SF0">
    <property type="entry name" value="WD REPEAT-CONTAINING PROTEIN 89"/>
    <property type="match status" value="1"/>
</dbReference>
<evidence type="ECO:0000256" key="1">
    <source>
        <dbReference type="ARBA" id="ARBA00022574"/>
    </source>
</evidence>
<evidence type="ECO:0000256" key="2">
    <source>
        <dbReference type="ARBA" id="ARBA00022737"/>
    </source>
</evidence>
<dbReference type="Gene3D" id="2.130.10.10">
    <property type="entry name" value="YVTN repeat-like/Quinoprotein amine dehydrogenase"/>
    <property type="match status" value="3"/>
</dbReference>
<evidence type="ECO:0000313" key="6">
    <source>
        <dbReference type="Proteomes" id="UP001344447"/>
    </source>
</evidence>
<dbReference type="PROSITE" id="PS00678">
    <property type="entry name" value="WD_REPEATS_1"/>
    <property type="match status" value="1"/>
</dbReference>
<dbReference type="InterPro" id="IPR036322">
    <property type="entry name" value="WD40_repeat_dom_sf"/>
</dbReference>
<dbReference type="PROSITE" id="PS50294">
    <property type="entry name" value="WD_REPEATS_REGION"/>
    <property type="match status" value="1"/>
</dbReference>
<feature type="compositionally biased region" description="Basic residues" evidence="4">
    <location>
        <begin position="350"/>
        <end position="359"/>
    </location>
</feature>
<accession>A0AAN7TYC9</accession>
<protein>
    <recommendedName>
        <fullName evidence="7">WD repeat-containing protein 89 homolog</fullName>
    </recommendedName>
</protein>
<dbReference type="InterPro" id="IPR019775">
    <property type="entry name" value="WD40_repeat_CS"/>
</dbReference>
<dbReference type="Pfam" id="PF00400">
    <property type="entry name" value="WD40"/>
    <property type="match status" value="2"/>
</dbReference>
<dbReference type="PANTHER" id="PTHR22889">
    <property type="entry name" value="WD REPEAT-CONTAINING PROTEIN 89"/>
    <property type="match status" value="1"/>
</dbReference>
<comment type="caution">
    <text evidence="5">The sequence shown here is derived from an EMBL/GenBank/DDBJ whole genome shotgun (WGS) entry which is preliminary data.</text>
</comment>
<sequence>MDQLISQLNFKSHNSIIHSVDSIGDDTCYVLDLSVTPNILAAAGSNYLIKIYDRSNNTILNVLSGHKDAINETKFIENTNTLLSCSSDKSVKIWDAKTGQCSQTINQQGEIFSIDLNGDILAMGVGSTVVLYNLSTKKMIRKFDCSHTEDVTRVRFHPVDKNKLVSCSVDGLICMYDLEQADDDDAILHVINVEDSIGNIGFFGPSYQYLYSLSHTERLATWDLTTGSKLKHYGSDLRTTLSERYKYEINYFISCIYDATSGQLILFGGDFNGTGYVFLVTPDDIIEVSKLENVHTDVIRNVFWDKFKSELITSSEDSKIGFWTNNPLITNALKINNDTSSNKMKEEKPRSKKSSPYHK</sequence>
<dbReference type="SUPFAM" id="SSF50978">
    <property type="entry name" value="WD40 repeat-like"/>
    <property type="match status" value="1"/>
</dbReference>
<dbReference type="AlphaFoldDB" id="A0AAN7TYC9"/>
<reference evidence="5 6" key="1">
    <citation type="submission" date="2023-11" db="EMBL/GenBank/DDBJ databases">
        <title>Dfirmibasis_genome.</title>
        <authorList>
            <person name="Edelbroek B."/>
            <person name="Kjellin J."/>
            <person name="Jerlstrom-Hultqvist J."/>
            <person name="Soderbom F."/>
        </authorList>
    </citation>
    <scope>NUCLEOTIDE SEQUENCE [LARGE SCALE GENOMIC DNA]</scope>
    <source>
        <strain evidence="5 6">TNS-C-14</strain>
    </source>
</reference>